<dbReference type="PROSITE" id="PS51257">
    <property type="entry name" value="PROKAR_LIPOPROTEIN"/>
    <property type="match status" value="1"/>
</dbReference>
<sequence length="169" mass="19063">MNPKLPLAISIIIGMIACNATPKEKAATVKASPYERLDSISWLLGTWTDSSKIGKATETWRKENDSTYTAESFIVSQKDTIFYEQVKLEQRNNEIHCVIKTKGQHDNESVSFKLRSKDAEALVFENPQHDFPTQITYTKIGNDSLYAEISGLAKGQERKEGFPFKKTAQ</sequence>
<feature type="domain" description="DUF6265" evidence="1">
    <location>
        <begin position="41"/>
        <end position="150"/>
    </location>
</feature>
<name>A0ABZ0W5Z5_9BACT</name>
<keyword evidence="3" id="KW-1185">Reference proteome</keyword>
<gene>
    <name evidence="2" type="ORF">U0035_20055</name>
</gene>
<evidence type="ECO:0000313" key="2">
    <source>
        <dbReference type="EMBL" id="WQD37964.1"/>
    </source>
</evidence>
<evidence type="ECO:0000259" key="1">
    <source>
        <dbReference type="Pfam" id="PF19780"/>
    </source>
</evidence>
<proteinExistence type="predicted"/>
<dbReference type="RefSeq" id="WP_114790714.1">
    <property type="nucleotide sequence ID" value="NZ_CP139960.1"/>
</dbReference>
<dbReference type="EMBL" id="CP139960">
    <property type="protein sequence ID" value="WQD37964.1"/>
    <property type="molecule type" value="Genomic_DNA"/>
</dbReference>
<protein>
    <submittedName>
        <fullName evidence="2">DUF6265 family protein</fullName>
    </submittedName>
</protein>
<reference evidence="2 3" key="1">
    <citation type="submission" date="2023-12" db="EMBL/GenBank/DDBJ databases">
        <title>Genome sequencing and assembly of bacterial species from a model synthetic community.</title>
        <authorList>
            <person name="Hogle S.L."/>
        </authorList>
    </citation>
    <scope>NUCLEOTIDE SEQUENCE [LARGE SCALE GENOMIC DNA]</scope>
    <source>
        <strain evidence="2 3">HAMBI_3031</strain>
    </source>
</reference>
<dbReference type="Proteomes" id="UP001325680">
    <property type="component" value="Chromosome"/>
</dbReference>
<dbReference type="InterPro" id="IPR046232">
    <property type="entry name" value="DUF6265"/>
</dbReference>
<organism evidence="2 3">
    <name type="scientific">Niabella yanshanensis</name>
    <dbReference type="NCBI Taxonomy" id="577386"/>
    <lineage>
        <taxon>Bacteria</taxon>
        <taxon>Pseudomonadati</taxon>
        <taxon>Bacteroidota</taxon>
        <taxon>Chitinophagia</taxon>
        <taxon>Chitinophagales</taxon>
        <taxon>Chitinophagaceae</taxon>
        <taxon>Niabella</taxon>
    </lineage>
</organism>
<evidence type="ECO:0000313" key="3">
    <source>
        <dbReference type="Proteomes" id="UP001325680"/>
    </source>
</evidence>
<accession>A0ABZ0W5Z5</accession>
<dbReference type="Pfam" id="PF19780">
    <property type="entry name" value="DUF6265"/>
    <property type="match status" value="1"/>
</dbReference>